<evidence type="ECO:0000313" key="8">
    <source>
        <dbReference type="Proteomes" id="UP000318834"/>
    </source>
</evidence>
<feature type="transmembrane region" description="Helical" evidence="6">
    <location>
        <begin position="126"/>
        <end position="152"/>
    </location>
</feature>
<evidence type="ECO:0000256" key="4">
    <source>
        <dbReference type="ARBA" id="ARBA00022989"/>
    </source>
</evidence>
<dbReference type="PANTHER" id="PTHR30482">
    <property type="entry name" value="HIGH-AFFINITY BRANCHED-CHAIN AMINO ACID TRANSPORT SYSTEM PERMEASE"/>
    <property type="match status" value="1"/>
</dbReference>
<keyword evidence="5 6" id="KW-0472">Membrane</keyword>
<keyword evidence="2" id="KW-1003">Cell membrane</keyword>
<name>A0A537J0Q6_9BACT</name>
<feature type="transmembrane region" description="Helical" evidence="6">
    <location>
        <begin position="212"/>
        <end position="238"/>
    </location>
</feature>
<dbReference type="PANTHER" id="PTHR30482:SF5">
    <property type="entry name" value="ABC TRANSPORTER PERMEASE PROTEIN"/>
    <property type="match status" value="1"/>
</dbReference>
<sequence>MSLRPSGDFKTTYVQDMAILDTRFYRIGFGVLLAGLVLAPLWAGRYIFLLNTIGIYAVGACGLALLTGFTGQISLGHAAFMAIGAYSSAFLSQALRLPFVVALPVASFITFLFGIVVGLPSLRIKGLYLAIATLAFQFLTEYALIHATGGIGATTVPPVSVGGWTVRTDRQFYYVVLVLWVAAGVFAANLVRSRIGLAFMAVRDRDYAAQVLGIHLLYYKALAFGIAAFYAGVAGSLWAHYNRLITTEQFNVGASIDYVAMIVIGGLTSAWGPHLGSAFVWILSQGLRIIAPTVLTVFPAFGKIATPLREIVFGVTLIALLIWEPGGLAMLLRKLKRKLDLWPFAY</sequence>
<evidence type="ECO:0000256" key="2">
    <source>
        <dbReference type="ARBA" id="ARBA00022475"/>
    </source>
</evidence>
<dbReference type="GO" id="GO:0015658">
    <property type="term" value="F:branched-chain amino acid transmembrane transporter activity"/>
    <property type="evidence" value="ECO:0007669"/>
    <property type="project" value="InterPro"/>
</dbReference>
<evidence type="ECO:0000313" key="7">
    <source>
        <dbReference type="EMBL" id="TMI77129.1"/>
    </source>
</evidence>
<dbReference type="Pfam" id="PF02653">
    <property type="entry name" value="BPD_transp_2"/>
    <property type="match status" value="1"/>
</dbReference>
<feature type="transmembrane region" description="Helical" evidence="6">
    <location>
        <begin position="172"/>
        <end position="191"/>
    </location>
</feature>
<dbReference type="InterPro" id="IPR043428">
    <property type="entry name" value="LivM-like"/>
</dbReference>
<accession>A0A537J0Q6</accession>
<dbReference type="AlphaFoldDB" id="A0A537J0Q6"/>
<feature type="transmembrane region" description="Helical" evidence="6">
    <location>
        <begin position="73"/>
        <end position="91"/>
    </location>
</feature>
<comment type="subcellular location">
    <subcellularLocation>
        <location evidence="1">Cell membrane</location>
        <topology evidence="1">Multi-pass membrane protein</topology>
    </subcellularLocation>
</comment>
<dbReference type="EMBL" id="VBAP01000006">
    <property type="protein sequence ID" value="TMI77129.1"/>
    <property type="molecule type" value="Genomic_DNA"/>
</dbReference>
<dbReference type="InterPro" id="IPR001851">
    <property type="entry name" value="ABC_transp_permease"/>
</dbReference>
<evidence type="ECO:0000256" key="3">
    <source>
        <dbReference type="ARBA" id="ARBA00022692"/>
    </source>
</evidence>
<feature type="transmembrane region" description="Helical" evidence="6">
    <location>
        <begin position="258"/>
        <end position="282"/>
    </location>
</feature>
<reference evidence="7 8" key="1">
    <citation type="journal article" date="2019" name="Nat. Microbiol.">
        <title>Mediterranean grassland soil C-N compound turnover is dependent on rainfall and depth, and is mediated by genomically divergent microorganisms.</title>
        <authorList>
            <person name="Diamond S."/>
            <person name="Andeer P.F."/>
            <person name="Li Z."/>
            <person name="Crits-Christoph A."/>
            <person name="Burstein D."/>
            <person name="Anantharaman K."/>
            <person name="Lane K.R."/>
            <person name="Thomas B.C."/>
            <person name="Pan C."/>
            <person name="Northen T.R."/>
            <person name="Banfield J.F."/>
        </authorList>
    </citation>
    <scope>NUCLEOTIDE SEQUENCE [LARGE SCALE GENOMIC DNA]</scope>
    <source>
        <strain evidence="7">NP_8</strain>
    </source>
</reference>
<keyword evidence="3 6" id="KW-0812">Transmembrane</keyword>
<keyword evidence="4 6" id="KW-1133">Transmembrane helix</keyword>
<feature type="transmembrane region" description="Helical" evidence="6">
    <location>
        <begin position="311"/>
        <end position="332"/>
    </location>
</feature>
<gene>
    <name evidence="7" type="ORF">E6H05_01105</name>
</gene>
<comment type="caution">
    <text evidence="7">The sequence shown here is derived from an EMBL/GenBank/DDBJ whole genome shotgun (WGS) entry which is preliminary data.</text>
</comment>
<dbReference type="CDD" id="cd06581">
    <property type="entry name" value="TM_PBP1_LivM_like"/>
    <property type="match status" value="1"/>
</dbReference>
<feature type="transmembrane region" description="Helical" evidence="6">
    <location>
        <begin position="24"/>
        <end position="42"/>
    </location>
</feature>
<organism evidence="7 8">
    <name type="scientific">Candidatus Segetimicrobium genomatis</name>
    <dbReference type="NCBI Taxonomy" id="2569760"/>
    <lineage>
        <taxon>Bacteria</taxon>
        <taxon>Bacillati</taxon>
        <taxon>Candidatus Sysuimicrobiota</taxon>
        <taxon>Candidatus Sysuimicrobiia</taxon>
        <taxon>Candidatus Sysuimicrobiales</taxon>
        <taxon>Candidatus Segetimicrobiaceae</taxon>
        <taxon>Candidatus Segetimicrobium</taxon>
    </lineage>
</organism>
<dbReference type="GO" id="GO:0005886">
    <property type="term" value="C:plasma membrane"/>
    <property type="evidence" value="ECO:0007669"/>
    <property type="project" value="UniProtKB-SubCell"/>
</dbReference>
<proteinExistence type="predicted"/>
<evidence type="ECO:0000256" key="6">
    <source>
        <dbReference type="SAM" id="Phobius"/>
    </source>
</evidence>
<feature type="transmembrane region" description="Helical" evidence="6">
    <location>
        <begin position="289"/>
        <end position="305"/>
    </location>
</feature>
<evidence type="ECO:0000256" key="1">
    <source>
        <dbReference type="ARBA" id="ARBA00004651"/>
    </source>
</evidence>
<protein>
    <submittedName>
        <fullName evidence="7">Branched-chain amino acid ABC transporter permease</fullName>
    </submittedName>
</protein>
<evidence type="ECO:0000256" key="5">
    <source>
        <dbReference type="ARBA" id="ARBA00023136"/>
    </source>
</evidence>
<feature type="transmembrane region" description="Helical" evidence="6">
    <location>
        <begin position="97"/>
        <end position="119"/>
    </location>
</feature>
<dbReference type="Proteomes" id="UP000318834">
    <property type="component" value="Unassembled WGS sequence"/>
</dbReference>